<reference evidence="2 3" key="1">
    <citation type="journal article" date="2013" name="Biodegradation">
        <title>Quantitative proteomic analysis of ibuprofen-degrading Patulibacter sp. strain I11.</title>
        <authorList>
            <person name="Almeida B."/>
            <person name="Kjeldal H."/>
            <person name="Lolas I."/>
            <person name="Knudsen A.D."/>
            <person name="Carvalho G."/>
            <person name="Nielsen K.L."/>
            <person name="Barreto Crespo M.T."/>
            <person name="Stensballe A."/>
            <person name="Nielsen J.L."/>
        </authorList>
    </citation>
    <scope>NUCLEOTIDE SEQUENCE [LARGE SCALE GENOMIC DNA]</scope>
    <source>
        <strain evidence="2 3">I11</strain>
    </source>
</reference>
<dbReference type="Proteomes" id="UP000005143">
    <property type="component" value="Unassembled WGS sequence"/>
</dbReference>
<protein>
    <submittedName>
        <fullName evidence="2">Kinesin light chain</fullName>
    </submittedName>
</protein>
<dbReference type="RefSeq" id="WP_007578307.1">
    <property type="nucleotide sequence ID" value="NZ_AGUD01000295.1"/>
</dbReference>
<dbReference type="InterPro" id="IPR011990">
    <property type="entry name" value="TPR-like_helical_dom_sf"/>
</dbReference>
<accession>H0EAH1</accession>
<name>H0EAH1_9ACTN</name>
<organism evidence="2 3">
    <name type="scientific">Patulibacter medicamentivorans</name>
    <dbReference type="NCBI Taxonomy" id="1097667"/>
    <lineage>
        <taxon>Bacteria</taxon>
        <taxon>Bacillati</taxon>
        <taxon>Actinomycetota</taxon>
        <taxon>Thermoleophilia</taxon>
        <taxon>Solirubrobacterales</taxon>
        <taxon>Patulibacteraceae</taxon>
        <taxon>Patulibacter</taxon>
    </lineage>
</organism>
<feature type="compositionally biased region" description="Polar residues" evidence="1">
    <location>
        <begin position="361"/>
        <end position="374"/>
    </location>
</feature>
<evidence type="ECO:0000313" key="3">
    <source>
        <dbReference type="Proteomes" id="UP000005143"/>
    </source>
</evidence>
<dbReference type="Pfam" id="PF13424">
    <property type="entry name" value="TPR_12"/>
    <property type="match status" value="1"/>
</dbReference>
<proteinExistence type="predicted"/>
<dbReference type="AlphaFoldDB" id="H0EAH1"/>
<dbReference type="Gene3D" id="1.25.40.10">
    <property type="entry name" value="Tetratricopeptide repeat domain"/>
    <property type="match status" value="1"/>
</dbReference>
<evidence type="ECO:0000313" key="2">
    <source>
        <dbReference type="EMBL" id="EHN09298.1"/>
    </source>
</evidence>
<gene>
    <name evidence="2" type="ORF">PAI11_38450</name>
</gene>
<feature type="region of interest" description="Disordered" evidence="1">
    <location>
        <begin position="353"/>
        <end position="374"/>
    </location>
</feature>
<dbReference type="EMBL" id="AGUD01000295">
    <property type="protein sequence ID" value="EHN09298.1"/>
    <property type="molecule type" value="Genomic_DNA"/>
</dbReference>
<keyword evidence="3" id="KW-1185">Reference proteome</keyword>
<sequence>MHESSAQRQLQDATSAAERGDLAAAAVLAARSAERFGACPDGANARALAAACLQCQGRLDEAQEHIGRALEILAPLVALADVPADCARLHGTLVVTGASIQIDRGAYVDALGAIQDLLATSSTARTAADTFAAAMTGGVAAKALGRHADARALYRIAETACEAGELGGEARAALDHNLAGLEHASGEAAAARPHAEAALAWRARQARNATHDRDVAVEQAALAAILVDLDDCEAAAALLTAAIDTFAAVGAHDPLDLGAAHHNLAEGLRRRGDHERARAAFDDALIEKSAALGGSHPEVAVTLASSAAHLAELGHDREARTRATAAVRILASAAPGHPARAIAQAVLDGSAVERRGGSRPGATTSAGDQSSYLV</sequence>
<dbReference type="SUPFAM" id="SSF48452">
    <property type="entry name" value="TPR-like"/>
    <property type="match status" value="1"/>
</dbReference>
<evidence type="ECO:0000256" key="1">
    <source>
        <dbReference type="SAM" id="MobiDB-lite"/>
    </source>
</evidence>
<comment type="caution">
    <text evidence="2">The sequence shown here is derived from an EMBL/GenBank/DDBJ whole genome shotgun (WGS) entry which is preliminary data.</text>
</comment>